<dbReference type="InterPro" id="IPR036691">
    <property type="entry name" value="Endo/exonu/phosph_ase_sf"/>
</dbReference>
<proteinExistence type="predicted"/>
<dbReference type="PANTHER" id="PTHR33710">
    <property type="entry name" value="BNAC02G09200D PROTEIN"/>
    <property type="match status" value="1"/>
</dbReference>
<dbReference type="EMBL" id="JAINDJ010000003">
    <property type="protein sequence ID" value="KAG9453828.1"/>
    <property type="molecule type" value="Genomic_DNA"/>
</dbReference>
<accession>A0AAV7F2N6</accession>
<reference evidence="1 2" key="1">
    <citation type="submission" date="2021-07" db="EMBL/GenBank/DDBJ databases">
        <title>The Aristolochia fimbriata genome: insights into angiosperm evolution, floral development and chemical biosynthesis.</title>
        <authorList>
            <person name="Jiao Y."/>
        </authorList>
    </citation>
    <scope>NUCLEOTIDE SEQUENCE [LARGE SCALE GENOMIC DNA]</scope>
    <source>
        <strain evidence="1">IBCAS-2021</strain>
        <tissue evidence="1">Leaf</tissue>
    </source>
</reference>
<keyword evidence="2" id="KW-1185">Reference proteome</keyword>
<evidence type="ECO:0000313" key="2">
    <source>
        <dbReference type="Proteomes" id="UP000825729"/>
    </source>
</evidence>
<dbReference type="SUPFAM" id="SSF56219">
    <property type="entry name" value="DNase I-like"/>
    <property type="match status" value="1"/>
</dbReference>
<gene>
    <name evidence="1" type="ORF">H6P81_006732</name>
</gene>
<organism evidence="1 2">
    <name type="scientific">Aristolochia fimbriata</name>
    <name type="common">White veined hardy Dutchman's pipe vine</name>
    <dbReference type="NCBI Taxonomy" id="158543"/>
    <lineage>
        <taxon>Eukaryota</taxon>
        <taxon>Viridiplantae</taxon>
        <taxon>Streptophyta</taxon>
        <taxon>Embryophyta</taxon>
        <taxon>Tracheophyta</taxon>
        <taxon>Spermatophyta</taxon>
        <taxon>Magnoliopsida</taxon>
        <taxon>Magnoliidae</taxon>
        <taxon>Piperales</taxon>
        <taxon>Aristolochiaceae</taxon>
        <taxon>Aristolochia</taxon>
    </lineage>
</organism>
<dbReference type="AlphaFoldDB" id="A0AAV7F2N6"/>
<name>A0AAV7F2N6_ARIFI</name>
<sequence>MDKEKMAAYQSKRKAIRECRTRSVDAPRRLSCGMSGASARKPKDLWQTPSWVEVGAHGTTGGIAIFWDANEILLKKIGGRNRVTPVMTQFNQLIEDLSLIELALTEAQFTWSNGGSNLILAKLDQFFISRDWFDMHQNTAGRILLRVASYHRPILLETNLELWGPPPFRFEEGWFLEEGFKSKMKE</sequence>
<protein>
    <submittedName>
        <fullName evidence="1">Uncharacterized protein</fullName>
    </submittedName>
</protein>
<evidence type="ECO:0000313" key="1">
    <source>
        <dbReference type="EMBL" id="KAG9453828.1"/>
    </source>
</evidence>
<dbReference type="Proteomes" id="UP000825729">
    <property type="component" value="Unassembled WGS sequence"/>
</dbReference>
<comment type="caution">
    <text evidence="1">The sequence shown here is derived from an EMBL/GenBank/DDBJ whole genome shotgun (WGS) entry which is preliminary data.</text>
</comment>
<dbReference type="PANTHER" id="PTHR33710:SF64">
    <property type="entry name" value="ENDONUCLEASE_EXONUCLEASE_PHOSPHATASE DOMAIN-CONTAINING PROTEIN"/>
    <property type="match status" value="1"/>
</dbReference>